<evidence type="ECO:0000313" key="2">
    <source>
        <dbReference type="EMBL" id="CAB0006913.1"/>
    </source>
</evidence>
<evidence type="ECO:0000313" key="3">
    <source>
        <dbReference type="Proteomes" id="UP000479000"/>
    </source>
</evidence>
<organism evidence="2 3">
    <name type="scientific">Nesidiocoris tenuis</name>
    <dbReference type="NCBI Taxonomy" id="355587"/>
    <lineage>
        <taxon>Eukaryota</taxon>
        <taxon>Metazoa</taxon>
        <taxon>Ecdysozoa</taxon>
        <taxon>Arthropoda</taxon>
        <taxon>Hexapoda</taxon>
        <taxon>Insecta</taxon>
        <taxon>Pterygota</taxon>
        <taxon>Neoptera</taxon>
        <taxon>Paraneoptera</taxon>
        <taxon>Hemiptera</taxon>
        <taxon>Heteroptera</taxon>
        <taxon>Panheteroptera</taxon>
        <taxon>Cimicomorpha</taxon>
        <taxon>Miridae</taxon>
        <taxon>Dicyphina</taxon>
        <taxon>Nesidiocoris</taxon>
    </lineage>
</organism>
<dbReference type="EMBL" id="CADCXU010018527">
    <property type="protein sequence ID" value="CAB0006913.1"/>
    <property type="molecule type" value="Genomic_DNA"/>
</dbReference>
<sequence>MPSVVVLTVVESDYSWLFFTKSAPPCKLAFKKFGVNGDVIQRSSEHQPRFPIDVPIEDQSHTQDCSSESQLPMSNSSTDSNSESVSAFNARPSPRPSTDDAERWLPNHLHVCSDMVF</sequence>
<name>A0A6H5GRW1_9HEMI</name>
<proteinExistence type="predicted"/>
<gene>
    <name evidence="2" type="ORF">NTEN_LOCUS12344</name>
</gene>
<reference evidence="2 3" key="1">
    <citation type="submission" date="2020-02" db="EMBL/GenBank/DDBJ databases">
        <authorList>
            <person name="Ferguson B K."/>
        </authorList>
    </citation>
    <scope>NUCLEOTIDE SEQUENCE [LARGE SCALE GENOMIC DNA]</scope>
</reference>
<dbReference type="AlphaFoldDB" id="A0A6H5GRW1"/>
<accession>A0A6H5GRW1</accession>
<feature type="compositionally biased region" description="Polar residues" evidence="1">
    <location>
        <begin position="62"/>
        <end position="73"/>
    </location>
</feature>
<feature type="compositionally biased region" description="Low complexity" evidence="1">
    <location>
        <begin position="74"/>
        <end position="86"/>
    </location>
</feature>
<dbReference type="Proteomes" id="UP000479000">
    <property type="component" value="Unassembled WGS sequence"/>
</dbReference>
<protein>
    <submittedName>
        <fullName evidence="2">Uncharacterized protein</fullName>
    </submittedName>
</protein>
<evidence type="ECO:0000256" key="1">
    <source>
        <dbReference type="SAM" id="MobiDB-lite"/>
    </source>
</evidence>
<keyword evidence="3" id="KW-1185">Reference proteome</keyword>
<feature type="region of interest" description="Disordered" evidence="1">
    <location>
        <begin position="44"/>
        <end position="104"/>
    </location>
</feature>